<dbReference type="EMBL" id="VYZN01000054">
    <property type="protein sequence ID" value="KAE9526753.1"/>
    <property type="molecule type" value="Genomic_DNA"/>
</dbReference>
<reference evidence="2 3" key="1">
    <citation type="submission" date="2019-08" db="EMBL/GenBank/DDBJ databases">
        <title>The genome of the soybean aphid Biotype 1, its phylome, world population structure and adaptation to the North American continent.</title>
        <authorList>
            <person name="Giordano R."/>
            <person name="Donthu R.K."/>
            <person name="Hernandez A.G."/>
            <person name="Wright C.L."/>
            <person name="Zimin A.V."/>
        </authorList>
    </citation>
    <scope>NUCLEOTIDE SEQUENCE [LARGE SCALE GENOMIC DNA]</scope>
    <source>
        <tissue evidence="2">Whole aphids</tissue>
    </source>
</reference>
<sequence>MWTIVCFIEEDCVEIVPAFWFKNGLCVWPKKNVNQRTNPNDNEFNYYKARALSKDIESLQVARSRLVRAEDTSELSSYDFDKSTRRKRHQKHISSDDESERDYQMKSLNSKTKKKKDSKHGNSSQFILDPSVFQNNDGKFILDIFILKEKLIKTVTKSKNSIKNQIKLLYRYIFTDTFHQLIRTISNLRFEIRELAKKMDTMDQRLTKKIVNTAS</sequence>
<protein>
    <submittedName>
        <fullName evidence="2">Uncharacterized protein</fullName>
    </submittedName>
</protein>
<evidence type="ECO:0000313" key="2">
    <source>
        <dbReference type="EMBL" id="KAE9526753.1"/>
    </source>
</evidence>
<keyword evidence="3" id="KW-1185">Reference proteome</keyword>
<dbReference type="OrthoDB" id="6628779at2759"/>
<dbReference type="AlphaFoldDB" id="A0A6G0T724"/>
<evidence type="ECO:0000313" key="3">
    <source>
        <dbReference type="Proteomes" id="UP000475862"/>
    </source>
</evidence>
<dbReference type="Proteomes" id="UP000475862">
    <property type="component" value="Unassembled WGS sequence"/>
</dbReference>
<comment type="caution">
    <text evidence="2">The sequence shown here is derived from an EMBL/GenBank/DDBJ whole genome shotgun (WGS) entry which is preliminary data.</text>
</comment>
<accession>A0A6G0T724</accession>
<proteinExistence type="predicted"/>
<name>A0A6G0T724_APHGL</name>
<evidence type="ECO:0000256" key="1">
    <source>
        <dbReference type="SAM" id="MobiDB-lite"/>
    </source>
</evidence>
<feature type="region of interest" description="Disordered" evidence="1">
    <location>
        <begin position="81"/>
        <end position="123"/>
    </location>
</feature>
<organism evidence="2 3">
    <name type="scientific">Aphis glycines</name>
    <name type="common">Soybean aphid</name>
    <dbReference type="NCBI Taxonomy" id="307491"/>
    <lineage>
        <taxon>Eukaryota</taxon>
        <taxon>Metazoa</taxon>
        <taxon>Ecdysozoa</taxon>
        <taxon>Arthropoda</taxon>
        <taxon>Hexapoda</taxon>
        <taxon>Insecta</taxon>
        <taxon>Pterygota</taxon>
        <taxon>Neoptera</taxon>
        <taxon>Paraneoptera</taxon>
        <taxon>Hemiptera</taxon>
        <taxon>Sternorrhyncha</taxon>
        <taxon>Aphidomorpha</taxon>
        <taxon>Aphidoidea</taxon>
        <taxon>Aphididae</taxon>
        <taxon>Aphidini</taxon>
        <taxon>Aphis</taxon>
        <taxon>Aphis</taxon>
    </lineage>
</organism>
<gene>
    <name evidence="2" type="ORF">AGLY_013401</name>
</gene>